<protein>
    <submittedName>
        <fullName evidence="3">Putative tricarboxylic transport membrane protein</fullName>
    </submittedName>
</protein>
<evidence type="ECO:0000313" key="3">
    <source>
        <dbReference type="EMBL" id="SDD89854.1"/>
    </source>
</evidence>
<evidence type="ECO:0000313" key="4">
    <source>
        <dbReference type="Proteomes" id="UP000198925"/>
    </source>
</evidence>
<dbReference type="STRING" id="938405.SAMN02927895_03969"/>
<dbReference type="InterPro" id="IPR009936">
    <property type="entry name" value="DUF1468"/>
</dbReference>
<evidence type="ECO:0000259" key="2">
    <source>
        <dbReference type="Pfam" id="PF07331"/>
    </source>
</evidence>
<name>A0A1G6YH99_9PROT</name>
<dbReference type="Pfam" id="PF07331">
    <property type="entry name" value="TctB"/>
    <property type="match status" value="1"/>
</dbReference>
<keyword evidence="1" id="KW-0812">Transmembrane</keyword>
<evidence type="ECO:0000256" key="1">
    <source>
        <dbReference type="SAM" id="Phobius"/>
    </source>
</evidence>
<feature type="transmembrane region" description="Helical" evidence="1">
    <location>
        <begin position="79"/>
        <end position="95"/>
    </location>
</feature>
<feature type="domain" description="DUF1468" evidence="2">
    <location>
        <begin position="7"/>
        <end position="147"/>
    </location>
</feature>
<keyword evidence="4" id="KW-1185">Reference proteome</keyword>
<accession>A0A1G6YH99</accession>
<sequence>MQLSDRVTGGVLVILGGLAAWSGSRLPAVPGQDVGPAAFPMLIGSGLVICGALIALGIGRSFEVPEEDATEAAAPRFHGLRALIPPALLLFYMLASEPLGFLLTAAIIVLIGAVALGARLTLAVPLALAAPALVHLAFYKLLRVPLPDGVLPAPW</sequence>
<gene>
    <name evidence="3" type="ORF">SAMN04487779_101468</name>
</gene>
<keyword evidence="1" id="KW-0472">Membrane</keyword>
<proteinExistence type="predicted"/>
<organism evidence="3 4">
    <name type="scientific">Belnapia rosea</name>
    <dbReference type="NCBI Taxonomy" id="938405"/>
    <lineage>
        <taxon>Bacteria</taxon>
        <taxon>Pseudomonadati</taxon>
        <taxon>Pseudomonadota</taxon>
        <taxon>Alphaproteobacteria</taxon>
        <taxon>Acetobacterales</taxon>
        <taxon>Roseomonadaceae</taxon>
        <taxon>Belnapia</taxon>
    </lineage>
</organism>
<feature type="transmembrane region" description="Helical" evidence="1">
    <location>
        <begin position="101"/>
        <end position="134"/>
    </location>
</feature>
<keyword evidence="1" id="KW-1133">Transmembrane helix</keyword>
<dbReference type="Proteomes" id="UP000198925">
    <property type="component" value="Unassembled WGS sequence"/>
</dbReference>
<dbReference type="RefSeq" id="WP_090664362.1">
    <property type="nucleotide sequence ID" value="NZ_FMZX01000014.1"/>
</dbReference>
<reference evidence="3 4" key="1">
    <citation type="submission" date="2016-10" db="EMBL/GenBank/DDBJ databases">
        <authorList>
            <person name="de Groot N.N."/>
        </authorList>
    </citation>
    <scope>NUCLEOTIDE SEQUENCE [LARGE SCALE GENOMIC DNA]</scope>
    <source>
        <strain evidence="3 4">CPCC 100156</strain>
    </source>
</reference>
<dbReference type="AlphaFoldDB" id="A0A1G6YH99"/>
<feature type="transmembrane region" description="Helical" evidence="1">
    <location>
        <begin position="38"/>
        <end position="58"/>
    </location>
</feature>
<dbReference type="EMBL" id="FMZX01000014">
    <property type="protein sequence ID" value="SDD89854.1"/>
    <property type="molecule type" value="Genomic_DNA"/>
</dbReference>